<dbReference type="SUPFAM" id="SSF53697">
    <property type="entry name" value="SIS domain"/>
    <property type="match status" value="1"/>
</dbReference>
<evidence type="ECO:0000259" key="1">
    <source>
        <dbReference type="PROSITE" id="PS51464"/>
    </source>
</evidence>
<dbReference type="InterPro" id="IPR024713">
    <property type="entry name" value="Fructosamine_deglycase_FrlB"/>
</dbReference>
<dbReference type="Proteomes" id="UP000226079">
    <property type="component" value="Unassembled WGS sequence"/>
</dbReference>
<protein>
    <submittedName>
        <fullName evidence="2">Fructoselysine-6-phosphate deglycase</fullName>
    </submittedName>
</protein>
<name>A0A2A9CNY5_9ACTN</name>
<accession>A0A2A9CNY5</accession>
<organism evidence="2 3">
    <name type="scientific">Propionicimonas paludicola</name>
    <dbReference type="NCBI Taxonomy" id="185243"/>
    <lineage>
        <taxon>Bacteria</taxon>
        <taxon>Bacillati</taxon>
        <taxon>Actinomycetota</taxon>
        <taxon>Actinomycetes</taxon>
        <taxon>Propionibacteriales</taxon>
        <taxon>Nocardioidaceae</taxon>
        <taxon>Propionicimonas</taxon>
    </lineage>
</organism>
<dbReference type="GO" id="GO:0006047">
    <property type="term" value="P:UDP-N-acetylglucosamine metabolic process"/>
    <property type="evidence" value="ECO:0007669"/>
    <property type="project" value="TreeGrafter"/>
</dbReference>
<dbReference type="Pfam" id="PF01380">
    <property type="entry name" value="SIS"/>
    <property type="match status" value="1"/>
</dbReference>
<dbReference type="InterPro" id="IPR046348">
    <property type="entry name" value="SIS_dom_sf"/>
</dbReference>
<dbReference type="EMBL" id="PDJC01000001">
    <property type="protein sequence ID" value="PFG15795.1"/>
    <property type="molecule type" value="Genomic_DNA"/>
</dbReference>
<dbReference type="PANTHER" id="PTHR10937">
    <property type="entry name" value="GLUCOSAMINE--FRUCTOSE-6-PHOSPHATE AMINOTRANSFERASE, ISOMERIZING"/>
    <property type="match status" value="1"/>
</dbReference>
<dbReference type="Gene3D" id="3.40.50.10490">
    <property type="entry name" value="Glucose-6-phosphate isomerase like protein, domain 1"/>
    <property type="match status" value="2"/>
</dbReference>
<gene>
    <name evidence="2" type="ORF">ATK74_0315</name>
</gene>
<comment type="caution">
    <text evidence="2">The sequence shown here is derived from an EMBL/GenBank/DDBJ whole genome shotgun (WGS) entry which is preliminary data.</text>
</comment>
<evidence type="ECO:0000313" key="2">
    <source>
        <dbReference type="EMBL" id="PFG15795.1"/>
    </source>
</evidence>
<evidence type="ECO:0000313" key="3">
    <source>
        <dbReference type="Proteomes" id="UP000226079"/>
    </source>
</evidence>
<dbReference type="GO" id="GO:0006487">
    <property type="term" value="P:protein N-linked glycosylation"/>
    <property type="evidence" value="ECO:0007669"/>
    <property type="project" value="TreeGrafter"/>
</dbReference>
<dbReference type="PROSITE" id="PS51464">
    <property type="entry name" value="SIS"/>
    <property type="match status" value="1"/>
</dbReference>
<sequence>MLNLDEDRFLAIQSGAVAQAAPIRAAVRELQTTGLRNVYFLGAGGAGILMQPAADLITRESTVPCFLAYPAEVVVQGAPNLGAGSLVVLPSLSGTTKEAVEIIDYAHAAGAKVLAMTGHADSPVAQAADYSIVNFAADDTSSESFYVQSLLLAKAVISDDADYDKLVLQLDALPNALLEAKRQFEPRAQELSVHFADHENFHIFTSAGNTWAEAYYFAMCILEEMQWIRTRPVHASDFFHGTLELVEKGVSVIALKGEDATRAVVERVEAFAPQVTDSLVVIDTAEFALDGLDAETRALVSPAVLATVCERLSVYIEHERRHPLTVRRYYRRIAY</sequence>
<dbReference type="OrthoDB" id="9761808at2"/>
<dbReference type="AlphaFoldDB" id="A0A2A9CNY5"/>
<keyword evidence="3" id="KW-1185">Reference proteome</keyword>
<reference evidence="2 3" key="1">
    <citation type="submission" date="2017-10" db="EMBL/GenBank/DDBJ databases">
        <title>Sequencing the genomes of 1000 actinobacteria strains.</title>
        <authorList>
            <person name="Klenk H.-P."/>
        </authorList>
    </citation>
    <scope>NUCLEOTIDE SEQUENCE [LARGE SCALE GENOMIC DNA]</scope>
    <source>
        <strain evidence="2 3">DSM 15597</strain>
    </source>
</reference>
<dbReference type="GO" id="GO:0006002">
    <property type="term" value="P:fructose 6-phosphate metabolic process"/>
    <property type="evidence" value="ECO:0007669"/>
    <property type="project" value="TreeGrafter"/>
</dbReference>
<dbReference type="InterPro" id="IPR001347">
    <property type="entry name" value="SIS_dom"/>
</dbReference>
<dbReference type="PIRSF" id="PIRSF009290">
    <property type="entry name" value="FrlB"/>
    <property type="match status" value="1"/>
</dbReference>
<dbReference type="GO" id="GO:0004360">
    <property type="term" value="F:glutamine-fructose-6-phosphate transaminase (isomerizing) activity"/>
    <property type="evidence" value="ECO:0007669"/>
    <property type="project" value="TreeGrafter"/>
</dbReference>
<dbReference type="RefSeq" id="WP_098459396.1">
    <property type="nucleotide sequence ID" value="NZ_PDJC01000001.1"/>
</dbReference>
<proteinExistence type="predicted"/>
<dbReference type="GO" id="GO:0097367">
    <property type="term" value="F:carbohydrate derivative binding"/>
    <property type="evidence" value="ECO:0007669"/>
    <property type="project" value="InterPro"/>
</dbReference>
<feature type="domain" description="SIS" evidence="1">
    <location>
        <begin position="26"/>
        <end position="166"/>
    </location>
</feature>
<dbReference type="PANTHER" id="PTHR10937:SF14">
    <property type="entry name" value="FRUCTOSELYSINE 6-PHOSPHATE DEGLYCASE"/>
    <property type="match status" value="1"/>
</dbReference>